<dbReference type="Proteomes" id="UP000092177">
    <property type="component" value="Chromosome 1"/>
</dbReference>
<keyword evidence="1" id="KW-0378">Hydrolase</keyword>
<evidence type="ECO:0000259" key="2">
    <source>
        <dbReference type="SMART" id="SM00939"/>
    </source>
</evidence>
<accession>A0A1B7YW49</accession>
<dbReference type="AlphaFoldDB" id="A0A1B7YW49"/>
<dbReference type="Gene3D" id="2.60.120.260">
    <property type="entry name" value="Galactose-binding domain-like"/>
    <property type="match status" value="1"/>
</dbReference>
<dbReference type="Pfam" id="PF08530">
    <property type="entry name" value="PepX_C"/>
    <property type="match status" value="1"/>
</dbReference>
<dbReference type="InterPro" id="IPR029058">
    <property type="entry name" value="AB_hydrolase_fold"/>
</dbReference>
<dbReference type="InterPro" id="IPR000383">
    <property type="entry name" value="Xaa-Pro-like_dom"/>
</dbReference>
<dbReference type="Pfam" id="PF02129">
    <property type="entry name" value="Peptidase_S15"/>
    <property type="match status" value="1"/>
</dbReference>
<proteinExistence type="predicted"/>
<dbReference type="KEGG" id="chig:CH63R_01449"/>
<evidence type="ECO:0000256" key="1">
    <source>
        <dbReference type="ARBA" id="ARBA00022801"/>
    </source>
</evidence>
<dbReference type="InterPro" id="IPR008979">
    <property type="entry name" value="Galactose-bd-like_sf"/>
</dbReference>
<dbReference type="VEuPathDB" id="FungiDB:CH63R_01449"/>
<dbReference type="PANTHER" id="PTHR43056">
    <property type="entry name" value="PEPTIDASE S9 PROLYL OLIGOPEPTIDASE"/>
    <property type="match status" value="1"/>
</dbReference>
<dbReference type="SUPFAM" id="SSF49785">
    <property type="entry name" value="Galactose-binding domain-like"/>
    <property type="match status" value="1"/>
</dbReference>
<dbReference type="EMBL" id="LTAN01000001">
    <property type="protein sequence ID" value="OBR16269.1"/>
    <property type="molecule type" value="Genomic_DNA"/>
</dbReference>
<dbReference type="OrthoDB" id="2578740at2759"/>
<evidence type="ECO:0000313" key="3">
    <source>
        <dbReference type="EMBL" id="OBR16269.1"/>
    </source>
</evidence>
<dbReference type="InterPro" id="IPR050585">
    <property type="entry name" value="Xaa-Pro_dipeptidyl-ppase/CocE"/>
</dbReference>
<comment type="caution">
    <text evidence="3">The sequence shown here is derived from an EMBL/GenBank/DDBJ whole genome shotgun (WGS) entry which is preliminary data.</text>
</comment>
<dbReference type="SMART" id="SM00939">
    <property type="entry name" value="PepX_C"/>
    <property type="match status" value="1"/>
</dbReference>
<dbReference type="GeneID" id="28860531"/>
<dbReference type="PANTHER" id="PTHR43056:SF10">
    <property type="entry name" value="COCE_NOND FAMILY, PUTATIVE (AFU_ORTHOLOGUE AFUA_7G00600)-RELATED"/>
    <property type="match status" value="1"/>
</dbReference>
<dbReference type="GO" id="GO:0008239">
    <property type="term" value="F:dipeptidyl-peptidase activity"/>
    <property type="evidence" value="ECO:0007669"/>
    <property type="project" value="InterPro"/>
</dbReference>
<dbReference type="Gene3D" id="1.10.3020.20">
    <property type="match status" value="1"/>
</dbReference>
<gene>
    <name evidence="3" type="ORF">CH63R_01449</name>
</gene>
<name>A0A1B7YW49_COLHI</name>
<sequence>MAPIVVNNIEVLQCSTQRPLWPQPKEPSRLLLQAGSKKTPDHRSLPCDIILERDQPVAVRDGVRIRVDIYRPKTGEKVPAILMWSPYGKSGTETDHSQSLDPAEWVPKGYAIVNVDARGIGDSEGDVRGAAEGRDGHDTIEEVANLAWCTGKVSLAGNSWLALAQWFIAAERPPHLACIAPLEGGSDHLREGICRGGIPTPGFVEMIQRVLSGRQELEDSVAMMEKYPNCRDYWDDKRARMDKIEVPAYILGSFSTMLHTIGSFRGFEEIPHQKKWITVHATQEWFDLYRKARTENLQKFFDHYLKGIGNGWEQTPPVRLAVQGFNKPPILDLPFGQLPWLAPAATDSTQTRLYLSHGKTLKPVNDSKYIALGYGDTEHLTFTYVFDQPIKLLGPTKLVVSISCPSKPDFDLEHLNIPLEDLGISDQKEAPSINPLKYLGPNGRLRASKRKVAPEISLHYWQTLAHDEDMPVAAGEVVKMEVWIWPTAIQFDTGEQLVVKIAGTCVFTLPEFEFMRQEPMKAAPQIVHVGGKYKS</sequence>
<protein>
    <submittedName>
        <fullName evidence="3">X-pro dipeptidyl-peptidase c-terminal non-catalytic domain-containing protein</fullName>
    </submittedName>
</protein>
<dbReference type="NCBIfam" id="TIGR00976">
    <property type="entry name" value="CocE_NonD"/>
    <property type="match status" value="1"/>
</dbReference>
<dbReference type="InterPro" id="IPR005674">
    <property type="entry name" value="CocE/Ser_esterase"/>
</dbReference>
<evidence type="ECO:0000313" key="4">
    <source>
        <dbReference type="Proteomes" id="UP000092177"/>
    </source>
</evidence>
<reference evidence="4" key="1">
    <citation type="journal article" date="2017" name="BMC Genomics">
        <title>Gapless genome assembly of Colletotrichum higginsianum reveals chromosome structure and association of transposable elements with secondary metabolite gene clusters.</title>
        <authorList>
            <person name="Dallery J.-F."/>
            <person name="Lapalu N."/>
            <person name="Zampounis A."/>
            <person name="Pigne S."/>
            <person name="Luyten I."/>
            <person name="Amselem J."/>
            <person name="Wittenberg A.H.J."/>
            <person name="Zhou S."/>
            <person name="de Queiroz M.V."/>
            <person name="Robin G.P."/>
            <person name="Auger A."/>
            <person name="Hainaut M."/>
            <person name="Henrissat B."/>
            <person name="Kim K.-T."/>
            <person name="Lee Y.-H."/>
            <person name="Lespinet O."/>
            <person name="Schwartz D.C."/>
            <person name="Thon M.R."/>
            <person name="O'Connell R.J."/>
        </authorList>
    </citation>
    <scope>NUCLEOTIDE SEQUENCE [LARGE SCALE GENOMIC DNA]</scope>
    <source>
        <strain evidence="4">IMI 349063</strain>
    </source>
</reference>
<dbReference type="SUPFAM" id="SSF53474">
    <property type="entry name" value="alpha/beta-Hydrolases"/>
    <property type="match status" value="1"/>
</dbReference>
<dbReference type="InterPro" id="IPR013736">
    <property type="entry name" value="Xaa-Pro_dipept_C"/>
</dbReference>
<dbReference type="RefSeq" id="XP_018164786.1">
    <property type="nucleotide sequence ID" value="XM_018296424.1"/>
</dbReference>
<keyword evidence="4" id="KW-1185">Reference proteome</keyword>
<feature type="domain" description="Xaa-Pro dipeptidyl-peptidase C-terminal" evidence="2">
    <location>
        <begin position="298"/>
        <end position="535"/>
    </location>
</feature>
<dbReference type="Gene3D" id="3.40.50.1820">
    <property type="entry name" value="alpha/beta hydrolase"/>
    <property type="match status" value="1"/>
</dbReference>
<organism evidence="3 4">
    <name type="scientific">Colletotrichum higginsianum (strain IMI 349063)</name>
    <name type="common">Crucifer anthracnose fungus</name>
    <dbReference type="NCBI Taxonomy" id="759273"/>
    <lineage>
        <taxon>Eukaryota</taxon>
        <taxon>Fungi</taxon>
        <taxon>Dikarya</taxon>
        <taxon>Ascomycota</taxon>
        <taxon>Pezizomycotina</taxon>
        <taxon>Sordariomycetes</taxon>
        <taxon>Hypocreomycetidae</taxon>
        <taxon>Glomerellales</taxon>
        <taxon>Glomerellaceae</taxon>
        <taxon>Colletotrichum</taxon>
        <taxon>Colletotrichum destructivum species complex</taxon>
    </lineage>
</organism>